<dbReference type="EMBL" id="JBICCN010000143">
    <property type="protein sequence ID" value="KAL3090332.1"/>
    <property type="molecule type" value="Genomic_DNA"/>
</dbReference>
<keyword evidence="4" id="KW-1185">Reference proteome</keyword>
<organism evidence="3 4">
    <name type="scientific">Heterodera schachtii</name>
    <name type="common">Sugarbeet cyst nematode worm</name>
    <name type="synonym">Tylenchus schachtii</name>
    <dbReference type="NCBI Taxonomy" id="97005"/>
    <lineage>
        <taxon>Eukaryota</taxon>
        <taxon>Metazoa</taxon>
        <taxon>Ecdysozoa</taxon>
        <taxon>Nematoda</taxon>
        <taxon>Chromadorea</taxon>
        <taxon>Rhabditida</taxon>
        <taxon>Tylenchina</taxon>
        <taxon>Tylenchomorpha</taxon>
        <taxon>Tylenchoidea</taxon>
        <taxon>Heteroderidae</taxon>
        <taxon>Heteroderinae</taxon>
        <taxon>Heterodera</taxon>
    </lineage>
</organism>
<sequence>MDNLVPFFREAAAPDLKVLEFGVDSENGDSIPDEELYDAVNDETFGGDIDSIAANEDDLEEFSTRTGNLSLFDESCSIQLPDPSQIPIPRLFADNEQEKNQSEKNGASQSMSSIWGTGSFNGIHSLSKNYTGTLGIECQSVTQEEQRNQLQQVLRTGFSSINQQFVGEMPAHRSADAKCQSLTRNAIERPQAVLPNMPVPSSNNGKTLSLEELERRMLLEVSAMKGEKEQHVSPVSTEQSCLPTTGPFFPPFGQQKSILGGISPFDASLLRLPPPQQLMQLNHLMQGYQIALASAAASGLPPPPFPPLPFFPNQLSMAPPIPTLTPKTTMPQRTEEGRASVASCFTSQVSLPRTPVSFPMQSANASFLNQCPHPSTPPSMPHLTMVPSSLHPRTERHQRLRMNGLPSEKTICDFALDPYAGFMSTKEREWLIKIHIIQCLGSGDPIEDDYYYTMWKKRNVLQKAPEQWKSRENPKYYKFEATFPSTAYTAPSFLGSLGKPIHSTTSQPRQIIEVNSDNSEDGSIKNRQKRLRAMLMKIENGALALLDCRTIRRKLRFFEETCITQFLDQNEITDRTARFADNLAHVDLSLFSTESLPTVMLIQKGRVITYDWLNFWMEEKDFENALSHTRRIFLSMPKFARKMPEVALKQFSDSVCLHFADFPWESLGELLQHTGTWELTLISESKLVQLTLLSLTLAFIDRSEHNVRLSELRNTGAAQFLHSMPASSLKLVPENDADLFKHTQWAQLRQWLIREQAFGQIGARLGIREKKNQFVQKAWPYIDPGTHFGKKNFGYLISAVSALVYYKVSSSIKSKKAIEAKQKLEMKPYVVQDAMTRSGI</sequence>
<dbReference type="PANTHER" id="PTHR21551">
    <property type="entry name" value="TOPOISOMERASE II-ASSOCIATED PROTEIN PAT1"/>
    <property type="match status" value="1"/>
</dbReference>
<reference evidence="3 4" key="1">
    <citation type="submission" date="2024-10" db="EMBL/GenBank/DDBJ databases">
        <authorList>
            <person name="Kim D."/>
        </authorList>
    </citation>
    <scope>NUCLEOTIDE SEQUENCE [LARGE SCALE GENOMIC DNA]</scope>
    <source>
        <strain evidence="3">Taebaek</strain>
    </source>
</reference>
<dbReference type="Proteomes" id="UP001620645">
    <property type="component" value="Unassembled WGS sequence"/>
</dbReference>
<dbReference type="InterPro" id="IPR039900">
    <property type="entry name" value="Pat1-like"/>
</dbReference>
<evidence type="ECO:0000313" key="4">
    <source>
        <dbReference type="Proteomes" id="UP001620645"/>
    </source>
</evidence>
<evidence type="ECO:0000313" key="3">
    <source>
        <dbReference type="EMBL" id="KAL3090332.1"/>
    </source>
</evidence>
<gene>
    <name evidence="3" type="ORF">niasHS_006784</name>
</gene>
<evidence type="ECO:0000256" key="2">
    <source>
        <dbReference type="ARBA" id="ARBA00022490"/>
    </source>
</evidence>
<dbReference type="PANTHER" id="PTHR21551:SF0">
    <property type="entry name" value="PROTEIN ASSOCIATED WITH TOPO II RELATED-1, ISOFORM A"/>
    <property type="match status" value="1"/>
</dbReference>
<proteinExistence type="predicted"/>
<accession>A0ABD2JI97</accession>
<evidence type="ECO:0000256" key="1">
    <source>
        <dbReference type="ARBA" id="ARBA00004201"/>
    </source>
</evidence>
<dbReference type="AlphaFoldDB" id="A0ABD2JI97"/>
<dbReference type="GO" id="GO:0000932">
    <property type="term" value="C:P-body"/>
    <property type="evidence" value="ECO:0007669"/>
    <property type="project" value="UniProtKB-SubCell"/>
</dbReference>
<name>A0ABD2JI97_HETSC</name>
<comment type="caution">
    <text evidence="3">The sequence shown here is derived from an EMBL/GenBank/DDBJ whole genome shotgun (WGS) entry which is preliminary data.</text>
</comment>
<keyword evidence="2" id="KW-0963">Cytoplasm</keyword>
<protein>
    <submittedName>
        <fullName evidence="3">Uncharacterized protein</fullName>
    </submittedName>
</protein>
<comment type="subcellular location">
    <subcellularLocation>
        <location evidence="1">Cytoplasm</location>
        <location evidence="1">P-body</location>
    </subcellularLocation>
</comment>